<keyword evidence="3" id="KW-0157">Chromophore</keyword>
<organism evidence="10 11">
    <name type="scientific">Halorubrum kocurii JCM 14978</name>
    <dbReference type="NCBI Taxonomy" id="1230456"/>
    <lineage>
        <taxon>Archaea</taxon>
        <taxon>Methanobacteriati</taxon>
        <taxon>Methanobacteriota</taxon>
        <taxon>Stenosarchaea group</taxon>
        <taxon>Halobacteria</taxon>
        <taxon>Halobacteriales</taxon>
        <taxon>Haloferacaceae</taxon>
        <taxon>Halorubrum</taxon>
    </lineage>
</organism>
<dbReference type="Pfam" id="PF13426">
    <property type="entry name" value="PAS_9"/>
    <property type="match status" value="1"/>
</dbReference>
<dbReference type="AlphaFoldDB" id="M0NUF3"/>
<dbReference type="Proteomes" id="UP000011546">
    <property type="component" value="Unassembled WGS sequence"/>
</dbReference>
<evidence type="ECO:0000259" key="8">
    <source>
        <dbReference type="PROSITE" id="PS50112"/>
    </source>
</evidence>
<keyword evidence="5" id="KW-0804">Transcription</keyword>
<keyword evidence="2" id="KW-0288">FMN</keyword>
<dbReference type="CDD" id="cd00130">
    <property type="entry name" value="PAS"/>
    <property type="match status" value="1"/>
</dbReference>
<dbReference type="NCBIfam" id="TIGR00229">
    <property type="entry name" value="sensory_box"/>
    <property type="match status" value="1"/>
</dbReference>
<dbReference type="PANTHER" id="PTHR47429">
    <property type="entry name" value="PROTEIN TWIN LOV 1"/>
    <property type="match status" value="1"/>
</dbReference>
<evidence type="ECO:0000256" key="3">
    <source>
        <dbReference type="ARBA" id="ARBA00022991"/>
    </source>
</evidence>
<dbReference type="InterPro" id="IPR001610">
    <property type="entry name" value="PAC"/>
</dbReference>
<keyword evidence="11" id="KW-1185">Reference proteome</keyword>
<dbReference type="InterPro" id="IPR029016">
    <property type="entry name" value="GAF-like_dom_sf"/>
</dbReference>
<dbReference type="Pfam" id="PF15915">
    <property type="entry name" value="BAT"/>
    <property type="match status" value="1"/>
</dbReference>
<evidence type="ECO:0000256" key="4">
    <source>
        <dbReference type="ARBA" id="ARBA00023015"/>
    </source>
</evidence>
<dbReference type="InterPro" id="IPR013324">
    <property type="entry name" value="RNA_pol_sigma_r3/r4-like"/>
</dbReference>
<name>M0NUF3_9EURY</name>
<feature type="domain" description="Response regulatory" evidence="7">
    <location>
        <begin position="5"/>
        <end position="118"/>
    </location>
</feature>
<evidence type="ECO:0000313" key="10">
    <source>
        <dbReference type="EMBL" id="EMA60879.1"/>
    </source>
</evidence>
<dbReference type="SUPFAM" id="SSF55781">
    <property type="entry name" value="GAF domain-like"/>
    <property type="match status" value="1"/>
</dbReference>
<keyword evidence="4" id="KW-0805">Transcription regulation</keyword>
<feature type="domain" description="PAS" evidence="8">
    <location>
        <begin position="138"/>
        <end position="211"/>
    </location>
</feature>
<proteinExistence type="predicted"/>
<dbReference type="InterPro" id="IPR011006">
    <property type="entry name" value="CheY-like_superfamily"/>
</dbReference>
<dbReference type="EMBL" id="AOJH01000076">
    <property type="protein sequence ID" value="EMA60879.1"/>
    <property type="molecule type" value="Genomic_DNA"/>
</dbReference>
<dbReference type="RefSeq" id="WP_008849170.1">
    <property type="nucleotide sequence ID" value="NZ_AOJH01000076.1"/>
</dbReference>
<evidence type="ECO:0000259" key="9">
    <source>
        <dbReference type="PROSITE" id="PS50113"/>
    </source>
</evidence>
<dbReference type="SUPFAM" id="SSF55785">
    <property type="entry name" value="PYP-like sensor domain (PAS domain)"/>
    <property type="match status" value="1"/>
</dbReference>
<dbReference type="SMART" id="SM00086">
    <property type="entry name" value="PAC"/>
    <property type="match status" value="1"/>
</dbReference>
<dbReference type="OrthoDB" id="106505at2157"/>
<evidence type="ECO:0000256" key="5">
    <source>
        <dbReference type="ARBA" id="ARBA00023163"/>
    </source>
</evidence>
<dbReference type="PANTHER" id="PTHR47429:SF2">
    <property type="entry name" value="PROTEIN TWIN LOV 1"/>
    <property type="match status" value="1"/>
</dbReference>
<evidence type="ECO:0000256" key="1">
    <source>
        <dbReference type="ARBA" id="ARBA00022630"/>
    </source>
</evidence>
<dbReference type="SUPFAM" id="SSF52172">
    <property type="entry name" value="CheY-like"/>
    <property type="match status" value="1"/>
</dbReference>
<dbReference type="GO" id="GO:0000160">
    <property type="term" value="P:phosphorelay signal transduction system"/>
    <property type="evidence" value="ECO:0007669"/>
    <property type="project" value="InterPro"/>
</dbReference>
<dbReference type="PROSITE" id="PS50113">
    <property type="entry name" value="PAC"/>
    <property type="match status" value="1"/>
</dbReference>
<dbReference type="PROSITE" id="PS50110">
    <property type="entry name" value="RESPONSE_REGULATORY"/>
    <property type="match status" value="1"/>
</dbReference>
<dbReference type="PROSITE" id="PS50112">
    <property type="entry name" value="PAS"/>
    <property type="match status" value="1"/>
</dbReference>
<dbReference type="InterPro" id="IPR001789">
    <property type="entry name" value="Sig_transdc_resp-reg_receiver"/>
</dbReference>
<comment type="caution">
    <text evidence="6">Lacks conserved residue(s) required for the propagation of feature annotation.</text>
</comment>
<dbReference type="PATRIC" id="fig|1230456.3.peg.2473"/>
<dbReference type="Gene3D" id="3.30.450.20">
    <property type="entry name" value="PAS domain"/>
    <property type="match status" value="1"/>
</dbReference>
<sequence length="668" mass="72092">MSSPRTLLVHPEDGIGPLESAFDAAGFDVTTVHTATAAVAEATTATYDYVISEQALPGDDGVSLAEAIADADLEVPVVLFTADDEEARAADARERGIAEVRHRNGTGSIDRLVSDVSTRCTDGPPPGARQDVSDHKPSATEMKRAVAEAPVGVSISDPDLPDYPLVYANEAWVDHTGYPIEEALGRNPRFLQGPGTDPETVERIAKAVADNEEITVEIRNYRKDGTPFWNELTVAPVYDDDGEIAHYVGFQNDVTDRKNAERLAEERAEKLASERQALDRVLGRVNGLLSDITRILVEGEDAESIAERVCEEIAAEQGYTGGWIAEVSSATGQLDITAASGVAVEPGTSIPLDEVPSAVRCAADANEATECAAGTGGDGRLAPGAVGGRRLVVAPITYGDRRYGLLGIYGDEEDPLGRRERRVCESVGKMIANGLHSVETTQILTTDRVVELRVGIDDPSFSLSQVAAAVGGTVEHLGTTRLDDDACELYVHVESPEAGVDAVGDLPFVEEVRSVSDDGDEHLTAAVTLTEAPPLTRLAEYGVVVVSVTARPEGADVTLETRPEQDVRRVLDVFRSEYEGVTLRSRCERENRDRSLTEFAGAVDDRLTDRQRAALRTAELNGYFEWPRPVDGSEIAEQMGITRQTFHQHLRAAERKLVEAYVNPRSRN</sequence>
<keyword evidence="1" id="KW-0285">Flavoprotein</keyword>
<accession>M0NUF3</accession>
<dbReference type="CDD" id="cd00156">
    <property type="entry name" value="REC"/>
    <property type="match status" value="1"/>
</dbReference>
<reference evidence="10 11" key="1">
    <citation type="journal article" date="2014" name="PLoS Genet.">
        <title>Phylogenetically driven sequencing of extremely halophilic archaea reveals strategies for static and dynamic osmo-response.</title>
        <authorList>
            <person name="Becker E.A."/>
            <person name="Seitzer P.M."/>
            <person name="Tritt A."/>
            <person name="Larsen D."/>
            <person name="Krusor M."/>
            <person name="Yao A.I."/>
            <person name="Wu D."/>
            <person name="Madern D."/>
            <person name="Eisen J.A."/>
            <person name="Darling A.E."/>
            <person name="Facciotti M.T."/>
        </authorList>
    </citation>
    <scope>NUCLEOTIDE SEQUENCE [LARGE SCALE GENOMIC DNA]</scope>
    <source>
        <strain evidence="10 11">JCM 14978</strain>
    </source>
</reference>
<dbReference type="InterPro" id="IPR000014">
    <property type="entry name" value="PAS"/>
</dbReference>
<evidence type="ECO:0000256" key="2">
    <source>
        <dbReference type="ARBA" id="ARBA00022643"/>
    </source>
</evidence>
<protein>
    <submittedName>
        <fullName evidence="10">Bacterio-opsin activator</fullName>
    </submittedName>
</protein>
<dbReference type="SUPFAM" id="SSF88659">
    <property type="entry name" value="Sigma3 and sigma4 domains of RNA polymerase sigma factors"/>
    <property type="match status" value="1"/>
</dbReference>
<evidence type="ECO:0000313" key="11">
    <source>
        <dbReference type="Proteomes" id="UP000011546"/>
    </source>
</evidence>
<feature type="domain" description="PAC" evidence="9">
    <location>
        <begin position="214"/>
        <end position="266"/>
    </location>
</feature>
<dbReference type="InterPro" id="IPR031803">
    <property type="entry name" value="BAT_GAF/HTH-assoc"/>
</dbReference>
<dbReference type="Gene3D" id="3.40.50.2300">
    <property type="match status" value="1"/>
</dbReference>
<dbReference type="InterPro" id="IPR007050">
    <property type="entry name" value="HTH_bacterioopsin"/>
</dbReference>
<dbReference type="Gene3D" id="3.30.450.40">
    <property type="match status" value="1"/>
</dbReference>
<dbReference type="InterPro" id="IPR000700">
    <property type="entry name" value="PAS-assoc_C"/>
</dbReference>
<gene>
    <name evidence="10" type="ORF">C468_12447</name>
</gene>
<dbReference type="Pfam" id="PF00072">
    <property type="entry name" value="Response_reg"/>
    <property type="match status" value="1"/>
</dbReference>
<evidence type="ECO:0000256" key="6">
    <source>
        <dbReference type="PROSITE-ProRule" id="PRU00169"/>
    </source>
</evidence>
<dbReference type="Pfam" id="PF04967">
    <property type="entry name" value="HTH_10"/>
    <property type="match status" value="1"/>
</dbReference>
<evidence type="ECO:0000259" key="7">
    <source>
        <dbReference type="PROSITE" id="PS50110"/>
    </source>
</evidence>
<dbReference type="STRING" id="1230456.C468_12447"/>
<comment type="caution">
    <text evidence="10">The sequence shown here is derived from an EMBL/GenBank/DDBJ whole genome shotgun (WGS) entry which is preliminary data.</text>
</comment>
<dbReference type="InterPro" id="IPR035965">
    <property type="entry name" value="PAS-like_dom_sf"/>
</dbReference>